<dbReference type="Proteomes" id="UP000831327">
    <property type="component" value="Chromosome"/>
</dbReference>
<evidence type="ECO:0000313" key="1">
    <source>
        <dbReference type="EMBL" id="BDG72450.1"/>
    </source>
</evidence>
<sequence length="125" mass="13458">MIGATIAGATRRVSLDADGGIEDMVDAATRFRDVTHIRVYSGVHGDPQGMIQIDDPDFTADDLEALAEEADGLTIDVRAMPMPDGPNDPIPEALKADLDDPAIFVILGWCYSANYLTFMSYEPPG</sequence>
<protein>
    <submittedName>
        <fullName evidence="1">Uncharacterized protein</fullName>
    </submittedName>
</protein>
<name>A0ABN6P2C4_9PROT</name>
<dbReference type="EMBL" id="AP025637">
    <property type="protein sequence ID" value="BDG72450.1"/>
    <property type="molecule type" value="Genomic_DNA"/>
</dbReference>
<accession>A0ABN6P2C4</accession>
<keyword evidence="2" id="KW-1185">Reference proteome</keyword>
<evidence type="ECO:0000313" key="2">
    <source>
        <dbReference type="Proteomes" id="UP000831327"/>
    </source>
</evidence>
<gene>
    <name evidence="1" type="ORF">Rmf_23790</name>
</gene>
<reference evidence="1 2" key="1">
    <citation type="journal article" date="2016" name="Microbes Environ.">
        <title>Phylogenetically diverse aerobic anoxygenic phototrophic bacteria isolated from epilithic biofilms in Tama river, Japan.</title>
        <authorList>
            <person name="Hirose S."/>
            <person name="Matsuura K."/>
            <person name="Haruta S."/>
        </authorList>
    </citation>
    <scope>NUCLEOTIDE SEQUENCE [LARGE SCALE GENOMIC DNA]</scope>
    <source>
        <strain evidence="1 2">S08</strain>
    </source>
</reference>
<proteinExistence type="predicted"/>
<organism evidence="1 2">
    <name type="scientific">Roseomonas fluvialis</name>
    <dbReference type="NCBI Taxonomy" id="1750527"/>
    <lineage>
        <taxon>Bacteria</taxon>
        <taxon>Pseudomonadati</taxon>
        <taxon>Pseudomonadota</taxon>
        <taxon>Alphaproteobacteria</taxon>
        <taxon>Acetobacterales</taxon>
        <taxon>Roseomonadaceae</taxon>
        <taxon>Roseomonas</taxon>
    </lineage>
</organism>